<protein>
    <submittedName>
        <fullName evidence="1">Uncharacterized protein</fullName>
    </submittedName>
</protein>
<organism evidence="1 2">
    <name type="scientific">Sagittula salina</name>
    <dbReference type="NCBI Taxonomy" id="2820268"/>
    <lineage>
        <taxon>Bacteria</taxon>
        <taxon>Pseudomonadati</taxon>
        <taxon>Pseudomonadota</taxon>
        <taxon>Alphaproteobacteria</taxon>
        <taxon>Rhodobacterales</taxon>
        <taxon>Roseobacteraceae</taxon>
        <taxon>Sagittula</taxon>
    </lineage>
</organism>
<reference evidence="1" key="1">
    <citation type="submission" date="2021-03" db="EMBL/GenBank/DDBJ databases">
        <title>Sagittula salina sp. nov. strain M10.9X isolated from the marine waste.</title>
        <authorList>
            <person name="Satari L."/>
            <person name="Molina-Menor E."/>
            <person name="Vidal-Verdu A."/>
            <person name="Pascual J."/>
            <person name="Pereto J."/>
            <person name="Porcar M."/>
        </authorList>
    </citation>
    <scope>NUCLEOTIDE SEQUENCE</scope>
    <source>
        <strain evidence="1">M10.9X</strain>
    </source>
</reference>
<sequence length="94" mass="10164">MADYVILSSNGGYVVKDRATGKNIGEPHGSVAEAAAARRELRRRAASSPRPCITCEKAFLSEGPHHRMCASCRTLSADAPFEIGHRRARIGVRS</sequence>
<accession>A0A940MU32</accession>
<keyword evidence="2" id="KW-1185">Reference proteome</keyword>
<evidence type="ECO:0000313" key="2">
    <source>
        <dbReference type="Proteomes" id="UP000675940"/>
    </source>
</evidence>
<comment type="caution">
    <text evidence="1">The sequence shown here is derived from an EMBL/GenBank/DDBJ whole genome shotgun (WGS) entry which is preliminary data.</text>
</comment>
<evidence type="ECO:0000313" key="1">
    <source>
        <dbReference type="EMBL" id="MBP0483972.1"/>
    </source>
</evidence>
<dbReference type="AlphaFoldDB" id="A0A940MU32"/>
<dbReference type="RefSeq" id="WP_209361922.1">
    <property type="nucleotide sequence ID" value="NZ_JAGISH010000009.1"/>
</dbReference>
<dbReference type="Proteomes" id="UP000675940">
    <property type="component" value="Unassembled WGS sequence"/>
</dbReference>
<proteinExistence type="predicted"/>
<dbReference type="EMBL" id="JAGISH010000009">
    <property type="protein sequence ID" value="MBP0483972.1"/>
    <property type="molecule type" value="Genomic_DNA"/>
</dbReference>
<name>A0A940MU32_9RHOB</name>
<gene>
    <name evidence="1" type="ORF">J5474_15940</name>
</gene>